<feature type="region of interest" description="Disordered" evidence="1">
    <location>
        <begin position="1"/>
        <end position="32"/>
    </location>
</feature>
<accession>A0A0F9P1T2</accession>
<dbReference type="AlphaFoldDB" id="A0A0F9P1T2"/>
<proteinExistence type="predicted"/>
<comment type="caution">
    <text evidence="2">The sequence shown here is derived from an EMBL/GenBank/DDBJ whole genome shotgun (WGS) entry which is preliminary data.</text>
</comment>
<evidence type="ECO:0000256" key="1">
    <source>
        <dbReference type="SAM" id="MobiDB-lite"/>
    </source>
</evidence>
<name>A0A0F9P1T2_9ZZZZ</name>
<protein>
    <submittedName>
        <fullName evidence="2">Uncharacterized protein</fullName>
    </submittedName>
</protein>
<reference evidence="2" key="1">
    <citation type="journal article" date="2015" name="Nature">
        <title>Complex archaea that bridge the gap between prokaryotes and eukaryotes.</title>
        <authorList>
            <person name="Spang A."/>
            <person name="Saw J.H."/>
            <person name="Jorgensen S.L."/>
            <person name="Zaremba-Niedzwiedzka K."/>
            <person name="Martijn J."/>
            <person name="Lind A.E."/>
            <person name="van Eijk R."/>
            <person name="Schleper C."/>
            <person name="Guy L."/>
            <person name="Ettema T.J."/>
        </authorList>
    </citation>
    <scope>NUCLEOTIDE SEQUENCE</scope>
</reference>
<gene>
    <name evidence="2" type="ORF">LCGC14_1269000</name>
</gene>
<organism evidence="2">
    <name type="scientific">marine sediment metagenome</name>
    <dbReference type="NCBI Taxonomy" id="412755"/>
    <lineage>
        <taxon>unclassified sequences</taxon>
        <taxon>metagenomes</taxon>
        <taxon>ecological metagenomes</taxon>
    </lineage>
</organism>
<dbReference type="EMBL" id="LAZR01007102">
    <property type="protein sequence ID" value="KKM87437.1"/>
    <property type="molecule type" value="Genomic_DNA"/>
</dbReference>
<sequence>MSKKKTNKTKRSYEEPTEVSFRDHLKKKSHGS</sequence>
<feature type="compositionally biased region" description="Basic residues" evidence="1">
    <location>
        <begin position="1"/>
        <end position="10"/>
    </location>
</feature>
<evidence type="ECO:0000313" key="2">
    <source>
        <dbReference type="EMBL" id="KKM87437.1"/>
    </source>
</evidence>